<dbReference type="PROSITE" id="PS50192">
    <property type="entry name" value="T_SNARE"/>
    <property type="match status" value="1"/>
</dbReference>
<evidence type="ECO:0000259" key="13">
    <source>
        <dbReference type="PROSITE" id="PS50111"/>
    </source>
</evidence>
<keyword evidence="5" id="KW-0997">Cell inner membrane</keyword>
<sequence length="630" mass="68655">MRSTLKTRLLFSSLFAVLITVAVLVSISSYFIRNNALENTQHEIDQLANTFAEGIGLWMQDRKMAITSLKKTIEADPNVQITPYLLQAHNGMGFALTYFGDEQGNMYRQDPALNTANYDPRVRPWYMDAKAANAMVMTAPYVSATLKKQVVTIAEPVMVSGSLFGVAAANLTIDQLTDAVQRLKVPGKGYTLMVDKTGLIISHPNNQLNNQQLNKIDSNLTPSWLSQRANANTLEERELDGETQLIYVAAVPSTDWELIFVMNKEEIMSQATTLAWWMSAVGAGLLVIFGLVLVAIFKIQFKDLERVALALNDIAEGDGDLTVRIHTANSHDEIGILASGFNRFVERLHGMISRMHQIAGQLEYQAKGSSASATDNSQRIAVQQDEVTMVATAVTEMASATEEIASNAEHTAQTAQDAVGLSDHGQKQVMQSQQSIRNLANEVDTAGRIISELNEHSQKINSILLTISGIAEQTNLLALNAAIEAARAGEQGRGFAVVADEVRVLSQRTHSSTQEIQAMIETLQQTAAKAVKSMTQSHDMAETSVADANSASESLLQISKAINEISDMASQIATAAEEQTSVTSEINRNTESIREVSENLSIEAQSSMVQAQELAHLAASLQQEVGRFKL</sequence>
<keyword evidence="2" id="KW-1003">Cell membrane</keyword>
<evidence type="ECO:0000256" key="4">
    <source>
        <dbReference type="ARBA" id="ARBA00022500"/>
    </source>
</evidence>
<dbReference type="FunFam" id="3.30.450.20:FF:000048">
    <property type="entry name" value="Methyl-accepting chemotaxis protein"/>
    <property type="match status" value="1"/>
</dbReference>
<dbReference type="GO" id="GO:0005886">
    <property type="term" value="C:plasma membrane"/>
    <property type="evidence" value="ECO:0007669"/>
    <property type="project" value="UniProtKB-SubCell"/>
</dbReference>
<comment type="subcellular location">
    <subcellularLocation>
        <location evidence="1">Cell inner membrane</location>
        <topology evidence="1">Multi-pass membrane protein</topology>
    </subcellularLocation>
</comment>
<dbReference type="CDD" id="cd12913">
    <property type="entry name" value="PDC1_MCP_like"/>
    <property type="match status" value="1"/>
</dbReference>
<dbReference type="InterPro" id="IPR004090">
    <property type="entry name" value="Chemotax_Me-accpt_rcpt"/>
</dbReference>
<dbReference type="KEGG" id="shm:Shewmr7_0930"/>
<keyword evidence="4" id="KW-0145">Chemotaxis</keyword>
<dbReference type="InterPro" id="IPR004089">
    <property type="entry name" value="MCPsignal_dom"/>
</dbReference>
<feature type="transmembrane region" description="Helical" evidence="12">
    <location>
        <begin position="274"/>
        <end position="297"/>
    </location>
</feature>
<dbReference type="HOGENOM" id="CLU_000445_107_19_6"/>
<dbReference type="FunFam" id="1.10.287.950:FF:000001">
    <property type="entry name" value="Methyl-accepting chemotaxis sensory transducer"/>
    <property type="match status" value="1"/>
</dbReference>
<dbReference type="GO" id="GO:0043200">
    <property type="term" value="P:response to amino acid"/>
    <property type="evidence" value="ECO:0007669"/>
    <property type="project" value="UniProtKB-ARBA"/>
</dbReference>
<evidence type="ECO:0000256" key="7">
    <source>
        <dbReference type="ARBA" id="ARBA00022989"/>
    </source>
</evidence>
<feature type="domain" description="Methyl-accepting transducer" evidence="13">
    <location>
        <begin position="358"/>
        <end position="594"/>
    </location>
</feature>
<feature type="domain" description="HAMP" evidence="15">
    <location>
        <begin position="298"/>
        <end position="353"/>
    </location>
</feature>
<dbReference type="GO" id="GO:0007165">
    <property type="term" value="P:signal transduction"/>
    <property type="evidence" value="ECO:0007669"/>
    <property type="project" value="UniProtKB-KW"/>
</dbReference>
<dbReference type="InterPro" id="IPR000727">
    <property type="entry name" value="T_SNARE_dom"/>
</dbReference>
<dbReference type="GO" id="GO:0006935">
    <property type="term" value="P:chemotaxis"/>
    <property type="evidence" value="ECO:0007669"/>
    <property type="project" value="UniProtKB-KW"/>
</dbReference>
<protein>
    <submittedName>
        <fullName evidence="16">Methyl-accepting chemotaxis sensory transducer</fullName>
    </submittedName>
</protein>
<dbReference type="SUPFAM" id="SSF103190">
    <property type="entry name" value="Sensory domain-like"/>
    <property type="match status" value="1"/>
</dbReference>
<evidence type="ECO:0000256" key="6">
    <source>
        <dbReference type="ARBA" id="ARBA00022692"/>
    </source>
</evidence>
<evidence type="ECO:0000256" key="2">
    <source>
        <dbReference type="ARBA" id="ARBA00022475"/>
    </source>
</evidence>
<dbReference type="CDD" id="cd12912">
    <property type="entry name" value="PDC2_MCP_like"/>
    <property type="match status" value="1"/>
</dbReference>
<evidence type="ECO:0000256" key="1">
    <source>
        <dbReference type="ARBA" id="ARBA00004429"/>
    </source>
</evidence>
<evidence type="ECO:0000256" key="9">
    <source>
        <dbReference type="ARBA" id="ARBA00023224"/>
    </source>
</evidence>
<evidence type="ECO:0000256" key="10">
    <source>
        <dbReference type="ARBA" id="ARBA00029447"/>
    </source>
</evidence>
<evidence type="ECO:0000259" key="15">
    <source>
        <dbReference type="PROSITE" id="PS50885"/>
    </source>
</evidence>
<dbReference type="PROSITE" id="PS50885">
    <property type="entry name" value="HAMP"/>
    <property type="match status" value="1"/>
</dbReference>
<evidence type="ECO:0000259" key="14">
    <source>
        <dbReference type="PROSITE" id="PS50192"/>
    </source>
</evidence>
<evidence type="ECO:0000256" key="12">
    <source>
        <dbReference type="SAM" id="Phobius"/>
    </source>
</evidence>
<dbReference type="PROSITE" id="PS50111">
    <property type="entry name" value="CHEMOTAXIS_TRANSDUC_2"/>
    <property type="match status" value="1"/>
</dbReference>
<dbReference type="Gene3D" id="1.10.287.950">
    <property type="entry name" value="Methyl-accepting chemotaxis protein"/>
    <property type="match status" value="1"/>
</dbReference>
<dbReference type="Pfam" id="PF00015">
    <property type="entry name" value="MCPsignal"/>
    <property type="match status" value="1"/>
</dbReference>
<dbReference type="EMBL" id="CP000444">
    <property type="protein sequence ID" value="ABI41929.1"/>
    <property type="molecule type" value="Genomic_DNA"/>
</dbReference>
<dbReference type="InterPro" id="IPR003660">
    <property type="entry name" value="HAMP_dom"/>
</dbReference>
<comment type="similarity">
    <text evidence="10">Belongs to the methyl-accepting chemotaxis (MCP) protein family.</text>
</comment>
<proteinExistence type="inferred from homology"/>
<dbReference type="InterPro" id="IPR033479">
    <property type="entry name" value="dCache_1"/>
</dbReference>
<evidence type="ECO:0000256" key="8">
    <source>
        <dbReference type="ARBA" id="ARBA00023136"/>
    </source>
</evidence>
<keyword evidence="3" id="KW-0488">Methylation</keyword>
<dbReference type="InterPro" id="IPR029151">
    <property type="entry name" value="Sensor-like_sf"/>
</dbReference>
<name>Q0HY76_SHESR</name>
<dbReference type="PRINTS" id="PR00260">
    <property type="entry name" value="CHEMTRNSDUCR"/>
</dbReference>
<keyword evidence="9 11" id="KW-0807">Transducer</keyword>
<dbReference type="AlphaFoldDB" id="Q0HY76"/>
<dbReference type="CDD" id="cd06225">
    <property type="entry name" value="HAMP"/>
    <property type="match status" value="1"/>
</dbReference>
<keyword evidence="7 12" id="KW-1133">Transmembrane helix</keyword>
<dbReference type="SMART" id="SM00283">
    <property type="entry name" value="MA"/>
    <property type="match status" value="1"/>
</dbReference>
<evidence type="ECO:0000256" key="11">
    <source>
        <dbReference type="PROSITE-ProRule" id="PRU00284"/>
    </source>
</evidence>
<organism evidence="16">
    <name type="scientific">Shewanella sp. (strain MR-7)</name>
    <dbReference type="NCBI Taxonomy" id="60481"/>
    <lineage>
        <taxon>Bacteria</taxon>
        <taxon>Pseudomonadati</taxon>
        <taxon>Pseudomonadota</taxon>
        <taxon>Gammaproteobacteria</taxon>
        <taxon>Alteromonadales</taxon>
        <taxon>Shewanellaceae</taxon>
        <taxon>Shewanella</taxon>
    </lineage>
</organism>
<gene>
    <name evidence="16" type="ordered locus">Shewmr7_0930</name>
</gene>
<keyword evidence="6 12" id="KW-0812">Transmembrane</keyword>
<dbReference type="CDD" id="cd11386">
    <property type="entry name" value="MCP_signal"/>
    <property type="match status" value="1"/>
</dbReference>
<dbReference type="SUPFAM" id="SSF58104">
    <property type="entry name" value="Methyl-accepting chemotaxis protein (MCP) signaling domain"/>
    <property type="match status" value="1"/>
</dbReference>
<accession>Q0HY76</accession>
<dbReference type="PANTHER" id="PTHR32089:SF117">
    <property type="entry name" value="METHYL ACCEPTING SENSORY TRANSDUCER WITH CACHE_1 SMALL MOLECULE BINDING DOMAIN"/>
    <property type="match status" value="1"/>
</dbReference>
<dbReference type="GO" id="GO:0016597">
    <property type="term" value="F:amino acid binding"/>
    <property type="evidence" value="ECO:0007669"/>
    <property type="project" value="UniProtKB-ARBA"/>
</dbReference>
<reference evidence="16" key="1">
    <citation type="submission" date="2006-08" db="EMBL/GenBank/DDBJ databases">
        <title>Complete sequence of Chromosome1 of Shewanella sp. MR-7.</title>
        <authorList>
            <consortium name="US DOE Joint Genome Institute"/>
            <person name="Copeland A."/>
            <person name="Lucas S."/>
            <person name="Lapidus A."/>
            <person name="Barry K."/>
            <person name="Detter J.C."/>
            <person name="Glavina del Rio T."/>
            <person name="Hammon N."/>
            <person name="Israni S."/>
            <person name="Dalin E."/>
            <person name="Tice H."/>
            <person name="Pitluck S."/>
            <person name="Kiss H."/>
            <person name="Brettin T."/>
            <person name="Bruce D."/>
            <person name="Han C."/>
            <person name="Tapia R."/>
            <person name="Gilna P."/>
            <person name="Schmutz J."/>
            <person name="Larimer F."/>
            <person name="Land M."/>
            <person name="Hauser L."/>
            <person name="Kyrpides N."/>
            <person name="Mikhailova N."/>
            <person name="Nealson K."/>
            <person name="Konstantinidis K."/>
            <person name="Klappenbach J."/>
            <person name="Tiedje J."/>
            <person name="Richardson P."/>
        </authorList>
    </citation>
    <scope>NUCLEOTIDE SEQUENCE</scope>
    <source>
        <strain evidence="16">MR-7</strain>
    </source>
</reference>
<dbReference type="Pfam" id="PF02743">
    <property type="entry name" value="dCache_1"/>
    <property type="match status" value="1"/>
</dbReference>
<evidence type="ECO:0000256" key="3">
    <source>
        <dbReference type="ARBA" id="ARBA00022481"/>
    </source>
</evidence>
<feature type="domain" description="T-SNARE coiled-coil homology" evidence="14">
    <location>
        <begin position="545"/>
        <end position="593"/>
    </location>
</feature>
<dbReference type="Pfam" id="PF00672">
    <property type="entry name" value="HAMP"/>
    <property type="match status" value="1"/>
</dbReference>
<dbReference type="Gene3D" id="3.30.450.20">
    <property type="entry name" value="PAS domain"/>
    <property type="match status" value="2"/>
</dbReference>
<feature type="transmembrane region" description="Helical" evidence="12">
    <location>
        <begin position="9"/>
        <end position="32"/>
    </location>
</feature>
<evidence type="ECO:0000313" key="16">
    <source>
        <dbReference type="EMBL" id="ABI41929.1"/>
    </source>
</evidence>
<dbReference type="GO" id="GO:0004888">
    <property type="term" value="F:transmembrane signaling receptor activity"/>
    <property type="evidence" value="ECO:0007669"/>
    <property type="project" value="InterPro"/>
</dbReference>
<dbReference type="PANTHER" id="PTHR32089">
    <property type="entry name" value="METHYL-ACCEPTING CHEMOTAXIS PROTEIN MCPB"/>
    <property type="match status" value="1"/>
</dbReference>
<evidence type="ECO:0000256" key="5">
    <source>
        <dbReference type="ARBA" id="ARBA00022519"/>
    </source>
</evidence>
<dbReference type="SMART" id="SM00304">
    <property type="entry name" value="HAMP"/>
    <property type="match status" value="2"/>
</dbReference>
<keyword evidence="8 12" id="KW-0472">Membrane</keyword>